<comment type="caution">
    <text evidence="6">The sequence shown here is derived from an EMBL/GenBank/DDBJ whole genome shotgun (WGS) entry which is preliminary data.</text>
</comment>
<keyword evidence="3" id="KW-0862">Zinc</keyword>
<dbReference type="PANTHER" id="PTHR47718">
    <property type="entry name" value="OS01G0519700 PROTEIN"/>
    <property type="match status" value="1"/>
</dbReference>
<evidence type="ECO:0000256" key="4">
    <source>
        <dbReference type="PROSITE-ProRule" id="PRU00325"/>
    </source>
</evidence>
<dbReference type="Pfam" id="PF10551">
    <property type="entry name" value="MULE"/>
    <property type="match status" value="1"/>
</dbReference>
<evidence type="ECO:0000259" key="5">
    <source>
        <dbReference type="PROSITE" id="PS50966"/>
    </source>
</evidence>
<proteinExistence type="predicted"/>
<evidence type="ECO:0000313" key="6">
    <source>
        <dbReference type="EMBL" id="KAK9755941.1"/>
    </source>
</evidence>
<dbReference type="Proteomes" id="UP001443914">
    <property type="component" value="Unassembled WGS sequence"/>
</dbReference>
<dbReference type="InterPro" id="IPR006564">
    <property type="entry name" value="Znf_PMZ"/>
</dbReference>
<evidence type="ECO:0000313" key="7">
    <source>
        <dbReference type="Proteomes" id="UP001443914"/>
    </source>
</evidence>
<gene>
    <name evidence="6" type="ORF">RND81_01G061000</name>
</gene>
<feature type="domain" description="SWIM-type" evidence="5">
    <location>
        <begin position="557"/>
        <end position="593"/>
    </location>
</feature>
<dbReference type="PROSITE" id="PS50966">
    <property type="entry name" value="ZF_SWIM"/>
    <property type="match status" value="1"/>
</dbReference>
<sequence>MNSSQSSNANSITIVTTPSCPDIPSGINEFIPPCNEEIKPKLHQVFQTLKEAEDFYENYAKVCGFEPRLGTTKLPTRGAAGEYKLRNVLCNRAGFREVPKEKNVTGEGSSTSQPRTRMITRVGCPARIQFTRQDDKTYKVNKFHEGHNHIKTSPNSMMFLKGNKNMTSMQKNFVAKAARLKLGGVKAFRGWKELSGGYNNVAASENDFKNFVRDMKKYIGDFHGQMFIENFMRKKEMCKTFYFNFQVDDDKKLCRVFWADTINIKKYLLFGDTMSVDSTYRTNKYNMVFVPFTGVDHHKRCVNFGAGLLAHEDIDSFEWLFNSFLEAMEGHQPKVIITDQDPAMKIAIAEIFTETSHRLCIWHIMKKLREKIDAYLWQDEDFKKRLNCCVWRNNLDANEFEEAWSNIMIDYDLIDHPWFTLLFEMREEWIPAYFKDILMGGLMRVTSRSESENSFFDRFVTPHVSLVEFWMCYESAFDAQRHKQLKLNHDNKQTHAPLKTPLPLEKHGAKTYTHNIFKYFQTELCAALYNCGMDDFRKNNDTEVYTISDTEREGKSWKVTYKPSTEENTCSCCLYQRMGLICRHVLWVLKTKKIIRIPEKYIVHRWSKNAMKKPVFDKDGNILGESEIFNNKRITTNEL</sequence>
<evidence type="ECO:0000256" key="2">
    <source>
        <dbReference type="ARBA" id="ARBA00022771"/>
    </source>
</evidence>
<organism evidence="6 7">
    <name type="scientific">Saponaria officinalis</name>
    <name type="common">Common soapwort</name>
    <name type="synonym">Lychnis saponaria</name>
    <dbReference type="NCBI Taxonomy" id="3572"/>
    <lineage>
        <taxon>Eukaryota</taxon>
        <taxon>Viridiplantae</taxon>
        <taxon>Streptophyta</taxon>
        <taxon>Embryophyta</taxon>
        <taxon>Tracheophyta</taxon>
        <taxon>Spermatophyta</taxon>
        <taxon>Magnoliopsida</taxon>
        <taxon>eudicotyledons</taxon>
        <taxon>Gunneridae</taxon>
        <taxon>Pentapetalae</taxon>
        <taxon>Caryophyllales</taxon>
        <taxon>Caryophyllaceae</taxon>
        <taxon>Caryophylleae</taxon>
        <taxon>Saponaria</taxon>
    </lineage>
</organism>
<evidence type="ECO:0000256" key="3">
    <source>
        <dbReference type="ARBA" id="ARBA00022833"/>
    </source>
</evidence>
<dbReference type="AlphaFoldDB" id="A0AAW1N671"/>
<accession>A0AAW1N671</accession>
<name>A0AAW1N671_SAPOF</name>
<dbReference type="Pfam" id="PF04434">
    <property type="entry name" value="SWIM"/>
    <property type="match status" value="1"/>
</dbReference>
<dbReference type="InterPro" id="IPR018289">
    <property type="entry name" value="MULE_transposase_dom"/>
</dbReference>
<keyword evidence="2 4" id="KW-0863">Zinc-finger</keyword>
<evidence type="ECO:0000256" key="1">
    <source>
        <dbReference type="ARBA" id="ARBA00022723"/>
    </source>
</evidence>
<dbReference type="InterPro" id="IPR007527">
    <property type="entry name" value="Znf_SWIM"/>
</dbReference>
<dbReference type="PANTHER" id="PTHR47718:SF18">
    <property type="entry name" value="PROTEIN FAR1-RELATED SEQUENCE 5-LIKE"/>
    <property type="match status" value="1"/>
</dbReference>
<dbReference type="Pfam" id="PF03101">
    <property type="entry name" value="FAR1"/>
    <property type="match status" value="1"/>
</dbReference>
<keyword evidence="7" id="KW-1185">Reference proteome</keyword>
<dbReference type="InterPro" id="IPR004330">
    <property type="entry name" value="FAR1_DNA_bnd_dom"/>
</dbReference>
<protein>
    <recommendedName>
        <fullName evidence="5">SWIM-type domain-containing protein</fullName>
    </recommendedName>
</protein>
<keyword evidence="1" id="KW-0479">Metal-binding</keyword>
<reference evidence="6" key="1">
    <citation type="submission" date="2024-03" db="EMBL/GenBank/DDBJ databases">
        <title>WGS assembly of Saponaria officinalis var. Norfolk2.</title>
        <authorList>
            <person name="Jenkins J."/>
            <person name="Shu S."/>
            <person name="Grimwood J."/>
            <person name="Barry K."/>
            <person name="Goodstein D."/>
            <person name="Schmutz J."/>
            <person name="Leebens-Mack J."/>
            <person name="Osbourn A."/>
        </authorList>
    </citation>
    <scope>NUCLEOTIDE SEQUENCE [LARGE SCALE GENOMIC DNA]</scope>
    <source>
        <strain evidence="6">JIC</strain>
    </source>
</reference>
<dbReference type="EMBL" id="JBDFQZ010000001">
    <property type="protein sequence ID" value="KAK9755941.1"/>
    <property type="molecule type" value="Genomic_DNA"/>
</dbReference>
<dbReference type="SMART" id="SM00575">
    <property type="entry name" value="ZnF_PMZ"/>
    <property type="match status" value="1"/>
</dbReference>
<dbReference type="GO" id="GO:0008270">
    <property type="term" value="F:zinc ion binding"/>
    <property type="evidence" value="ECO:0007669"/>
    <property type="project" value="UniProtKB-KW"/>
</dbReference>